<sequence>MSLAHGEGPPSPISPPTDFSPPDSPPERYIFPMSFDGAGMGRNGAHGLRSGAATILHPSLEAADSFNSFPSWRSLPTKPTVDHLNYSDSDEEESPAGFTSSSESEEEDEDAGQSWRTSSAASRRQKVTSAKVHQQKPTQVTTAKLARKTLPPPQPPLPPPHPRPPAAAPLPKQQQQQQPKRPIFRSRTTAVLAQRRRSTKASTKNLQAVRQKAQAFIPKNKSNLNLVRMAADEVAVESSDSGSDYSDSESEAIASDSESEIQPPPRPRPKVNPLHPPPGNSIRPEPERFQERHHYPPQRQQPVRHTTFDNYYQDLTQRQLRDEQQRQREMMARHNQQIQQQRQQKYLQQQERLQKQQILEEHQRIQKQRLQQKQGHAQGHGKEKQAAPPQAPPPIPAHLRPRMPETSRTSTELPTTRTSFLQKSHSTHSIPTSARPPFKNADRSISSPGPGPLISSASNSSTSPATPFRQHPIRPWPELSRAETALSHAFVTRRDLQVGGPATPSKYHAGKPFCVSPFDMALKMDNKAGWGSGSTYVTDDGVRRGIEIPNSPLVQTGFWDGSYAGFGDDYDSRASSDKSSDRSDSEEDLTSQTSDTLPITSVPAEPGLKRNVSHTSSNEQGDQVCYNTTQTGVGGRTYSGGLTSYGTHAEAMCPVFVIDDEDGGVIHRTATGLLKGVYAVKDGVQGRRWWSIPLVILMLVGTAFTLLIVFGFVNL</sequence>
<accession>A0A3N4I044</accession>
<feature type="compositionally biased region" description="Basic and acidic residues" evidence="1">
    <location>
        <begin position="352"/>
        <end position="364"/>
    </location>
</feature>
<name>A0A3N4I044_ASCIM</name>
<proteinExistence type="predicted"/>
<feature type="compositionally biased region" description="Pro residues" evidence="1">
    <location>
        <begin position="9"/>
        <end position="24"/>
    </location>
</feature>
<feature type="compositionally biased region" description="Low complexity" evidence="1">
    <location>
        <begin position="169"/>
        <end position="181"/>
    </location>
</feature>
<feature type="compositionally biased region" description="Low complexity" evidence="1">
    <location>
        <begin position="444"/>
        <end position="467"/>
    </location>
</feature>
<keyword evidence="2" id="KW-1133">Transmembrane helix</keyword>
<keyword evidence="2" id="KW-0472">Membrane</keyword>
<reference evidence="3 4" key="1">
    <citation type="journal article" date="2018" name="Nat. Ecol. Evol.">
        <title>Pezizomycetes genomes reveal the molecular basis of ectomycorrhizal truffle lifestyle.</title>
        <authorList>
            <person name="Murat C."/>
            <person name="Payen T."/>
            <person name="Noel B."/>
            <person name="Kuo A."/>
            <person name="Morin E."/>
            <person name="Chen J."/>
            <person name="Kohler A."/>
            <person name="Krizsan K."/>
            <person name="Balestrini R."/>
            <person name="Da Silva C."/>
            <person name="Montanini B."/>
            <person name="Hainaut M."/>
            <person name="Levati E."/>
            <person name="Barry K.W."/>
            <person name="Belfiori B."/>
            <person name="Cichocki N."/>
            <person name="Clum A."/>
            <person name="Dockter R.B."/>
            <person name="Fauchery L."/>
            <person name="Guy J."/>
            <person name="Iotti M."/>
            <person name="Le Tacon F."/>
            <person name="Lindquist E.A."/>
            <person name="Lipzen A."/>
            <person name="Malagnac F."/>
            <person name="Mello A."/>
            <person name="Molinier V."/>
            <person name="Miyauchi S."/>
            <person name="Poulain J."/>
            <person name="Riccioni C."/>
            <person name="Rubini A."/>
            <person name="Sitrit Y."/>
            <person name="Splivallo R."/>
            <person name="Traeger S."/>
            <person name="Wang M."/>
            <person name="Zifcakova L."/>
            <person name="Wipf D."/>
            <person name="Zambonelli A."/>
            <person name="Paolocci F."/>
            <person name="Nowrousian M."/>
            <person name="Ottonello S."/>
            <person name="Baldrian P."/>
            <person name="Spatafora J.W."/>
            <person name="Henrissat B."/>
            <person name="Nagy L.G."/>
            <person name="Aury J.M."/>
            <person name="Wincker P."/>
            <person name="Grigoriev I.V."/>
            <person name="Bonfante P."/>
            <person name="Martin F.M."/>
        </authorList>
    </citation>
    <scope>NUCLEOTIDE SEQUENCE [LARGE SCALE GENOMIC DNA]</scope>
    <source>
        <strain evidence="3 4">RN42</strain>
    </source>
</reference>
<dbReference type="AlphaFoldDB" id="A0A3N4I044"/>
<feature type="region of interest" description="Disordered" evidence="1">
    <location>
        <begin position="570"/>
        <end position="626"/>
    </location>
</feature>
<feature type="compositionally biased region" description="Low complexity" evidence="1">
    <location>
        <begin position="237"/>
        <end position="256"/>
    </location>
</feature>
<feature type="compositionally biased region" description="Basic and acidic residues" evidence="1">
    <location>
        <begin position="319"/>
        <end position="332"/>
    </location>
</feature>
<protein>
    <submittedName>
        <fullName evidence="3">Uncharacterized protein</fullName>
    </submittedName>
</protein>
<dbReference type="Proteomes" id="UP000275078">
    <property type="component" value="Unassembled WGS sequence"/>
</dbReference>
<feature type="compositionally biased region" description="Polar residues" evidence="1">
    <location>
        <begin position="114"/>
        <end position="142"/>
    </location>
</feature>
<organism evidence="3 4">
    <name type="scientific">Ascobolus immersus RN42</name>
    <dbReference type="NCBI Taxonomy" id="1160509"/>
    <lineage>
        <taxon>Eukaryota</taxon>
        <taxon>Fungi</taxon>
        <taxon>Dikarya</taxon>
        <taxon>Ascomycota</taxon>
        <taxon>Pezizomycotina</taxon>
        <taxon>Pezizomycetes</taxon>
        <taxon>Pezizales</taxon>
        <taxon>Ascobolaceae</taxon>
        <taxon>Ascobolus</taxon>
    </lineage>
</organism>
<gene>
    <name evidence="3" type="ORF">BJ508DRAFT_363217</name>
</gene>
<keyword evidence="2" id="KW-0812">Transmembrane</keyword>
<dbReference type="EMBL" id="ML119700">
    <property type="protein sequence ID" value="RPA79319.1"/>
    <property type="molecule type" value="Genomic_DNA"/>
</dbReference>
<feature type="compositionally biased region" description="Basic and acidic residues" evidence="1">
    <location>
        <begin position="284"/>
        <end position="294"/>
    </location>
</feature>
<evidence type="ECO:0000256" key="2">
    <source>
        <dbReference type="SAM" id="Phobius"/>
    </source>
</evidence>
<feature type="transmembrane region" description="Helical" evidence="2">
    <location>
        <begin position="689"/>
        <end position="713"/>
    </location>
</feature>
<feature type="compositionally biased region" description="Polar residues" evidence="1">
    <location>
        <begin position="298"/>
        <end position="310"/>
    </location>
</feature>
<feature type="compositionally biased region" description="Low complexity" evidence="1">
    <location>
        <begin position="368"/>
        <end position="377"/>
    </location>
</feature>
<evidence type="ECO:0000313" key="4">
    <source>
        <dbReference type="Proteomes" id="UP000275078"/>
    </source>
</evidence>
<feature type="region of interest" description="Disordered" evidence="1">
    <location>
        <begin position="65"/>
        <end position="473"/>
    </location>
</feature>
<feature type="compositionally biased region" description="Low complexity" evidence="1">
    <location>
        <begin position="336"/>
        <end position="351"/>
    </location>
</feature>
<feature type="compositionally biased region" description="Polar residues" evidence="1">
    <location>
        <begin position="613"/>
        <end position="626"/>
    </location>
</feature>
<feature type="compositionally biased region" description="Polar residues" evidence="1">
    <location>
        <begin position="406"/>
        <end position="432"/>
    </location>
</feature>
<evidence type="ECO:0000313" key="3">
    <source>
        <dbReference type="EMBL" id="RPA79319.1"/>
    </source>
</evidence>
<keyword evidence="4" id="KW-1185">Reference proteome</keyword>
<feature type="compositionally biased region" description="Basic and acidic residues" evidence="1">
    <location>
        <begin position="570"/>
        <end position="583"/>
    </location>
</feature>
<feature type="compositionally biased region" description="Polar residues" evidence="1">
    <location>
        <begin position="590"/>
        <end position="599"/>
    </location>
</feature>
<feature type="region of interest" description="Disordered" evidence="1">
    <location>
        <begin position="1"/>
        <end position="48"/>
    </location>
</feature>
<feature type="compositionally biased region" description="Pro residues" evidence="1">
    <location>
        <begin position="150"/>
        <end position="168"/>
    </location>
</feature>
<evidence type="ECO:0000256" key="1">
    <source>
        <dbReference type="SAM" id="MobiDB-lite"/>
    </source>
</evidence>